<dbReference type="GO" id="GO:0043548">
    <property type="term" value="F:phosphatidylinositol 3-kinase binding"/>
    <property type="evidence" value="ECO:0007669"/>
    <property type="project" value="TreeGrafter"/>
</dbReference>
<sequence length="263" mass="28992">MKDEGKEGGKVRSFPVDPNLPRWVCQNCRHALCIVGVESYADKFYNDPSRSGMQGSSVQGSMVGSTRMDNSFVILSKQKAQAHGVPPATSVASPSEGNPPMKGIEESFVVLPPAAASMYNSASTSEGVGVRLATPTASATTALQSNNSGFHSSITVLKKAFDIATSQTQVDQPLCLECMRVLSNKLDKEIEDVNMDIKAYEACLQRSELESYDVLSDADFFKEKLKIEEEEDYKLQLKILRGSLWKLKLRRKSLNLNRNFLKN</sequence>
<name>A0A835R7X5_VANPL</name>
<dbReference type="GO" id="GO:0045324">
    <property type="term" value="P:late endosome to vacuole transport"/>
    <property type="evidence" value="ECO:0007669"/>
    <property type="project" value="TreeGrafter"/>
</dbReference>
<dbReference type="InterPro" id="IPR007243">
    <property type="entry name" value="Atg6/Beclin"/>
</dbReference>
<dbReference type="EMBL" id="JADCNM010000005">
    <property type="protein sequence ID" value="KAG0483090.1"/>
    <property type="molecule type" value="Genomic_DNA"/>
</dbReference>
<dbReference type="GO" id="GO:0000045">
    <property type="term" value="P:autophagosome assembly"/>
    <property type="evidence" value="ECO:0007669"/>
    <property type="project" value="TreeGrafter"/>
</dbReference>
<dbReference type="Proteomes" id="UP000639772">
    <property type="component" value="Unassembled WGS sequence"/>
</dbReference>
<dbReference type="AlphaFoldDB" id="A0A835R7X5"/>
<dbReference type="GO" id="GO:0034272">
    <property type="term" value="C:phosphatidylinositol 3-kinase complex, class III, type II"/>
    <property type="evidence" value="ECO:0007669"/>
    <property type="project" value="TreeGrafter"/>
</dbReference>
<dbReference type="GO" id="GO:0000423">
    <property type="term" value="P:mitophagy"/>
    <property type="evidence" value="ECO:0007669"/>
    <property type="project" value="TreeGrafter"/>
</dbReference>
<dbReference type="OrthoDB" id="20368at2759"/>
<dbReference type="PANTHER" id="PTHR12768:SF4">
    <property type="entry name" value="BECLIN-1"/>
    <property type="match status" value="1"/>
</dbReference>
<accession>A0A835R7X5</accession>
<organism evidence="1 2">
    <name type="scientific">Vanilla planifolia</name>
    <name type="common">Vanilla</name>
    <dbReference type="NCBI Taxonomy" id="51239"/>
    <lineage>
        <taxon>Eukaryota</taxon>
        <taxon>Viridiplantae</taxon>
        <taxon>Streptophyta</taxon>
        <taxon>Embryophyta</taxon>
        <taxon>Tracheophyta</taxon>
        <taxon>Spermatophyta</taxon>
        <taxon>Magnoliopsida</taxon>
        <taxon>Liliopsida</taxon>
        <taxon>Asparagales</taxon>
        <taxon>Orchidaceae</taxon>
        <taxon>Vanilloideae</taxon>
        <taxon>Vanilleae</taxon>
        <taxon>Vanilla</taxon>
    </lineage>
</organism>
<dbReference type="PANTHER" id="PTHR12768">
    <property type="entry name" value="BECLIN 1"/>
    <property type="match status" value="1"/>
</dbReference>
<dbReference type="GO" id="GO:0000407">
    <property type="term" value="C:phagophore assembly site"/>
    <property type="evidence" value="ECO:0007669"/>
    <property type="project" value="TreeGrafter"/>
</dbReference>
<evidence type="ECO:0008006" key="3">
    <source>
        <dbReference type="Google" id="ProtNLM"/>
    </source>
</evidence>
<dbReference type="GO" id="GO:0006995">
    <property type="term" value="P:cellular response to nitrogen starvation"/>
    <property type="evidence" value="ECO:0007669"/>
    <property type="project" value="TreeGrafter"/>
</dbReference>
<evidence type="ECO:0000313" key="2">
    <source>
        <dbReference type="Proteomes" id="UP000639772"/>
    </source>
</evidence>
<protein>
    <recommendedName>
        <fullName evidence="3">Beclin 1 protein</fullName>
    </recommendedName>
</protein>
<dbReference type="GO" id="GO:0034271">
    <property type="term" value="C:phosphatidylinositol 3-kinase complex, class III, type I"/>
    <property type="evidence" value="ECO:0007669"/>
    <property type="project" value="TreeGrafter"/>
</dbReference>
<reference evidence="1 2" key="1">
    <citation type="journal article" date="2020" name="Nat. Food">
        <title>A phased Vanilla planifolia genome enables genetic improvement of flavour and production.</title>
        <authorList>
            <person name="Hasing T."/>
            <person name="Tang H."/>
            <person name="Brym M."/>
            <person name="Khazi F."/>
            <person name="Huang T."/>
            <person name="Chambers A.H."/>
        </authorList>
    </citation>
    <scope>NUCLEOTIDE SEQUENCE [LARGE SCALE GENOMIC DNA]</scope>
    <source>
        <tissue evidence="1">Leaf</tissue>
    </source>
</reference>
<evidence type="ECO:0000313" key="1">
    <source>
        <dbReference type="EMBL" id="KAG0483090.1"/>
    </source>
</evidence>
<dbReference type="GO" id="GO:0030674">
    <property type="term" value="F:protein-macromolecule adaptor activity"/>
    <property type="evidence" value="ECO:0007669"/>
    <property type="project" value="TreeGrafter"/>
</dbReference>
<gene>
    <name evidence="1" type="ORF">HPP92_011174</name>
</gene>
<comment type="caution">
    <text evidence="1">The sequence shown here is derived from an EMBL/GenBank/DDBJ whole genome shotgun (WGS) entry which is preliminary data.</text>
</comment>
<proteinExistence type="predicted"/>